<dbReference type="SUPFAM" id="SSF52374">
    <property type="entry name" value="Nucleotidylyl transferase"/>
    <property type="match status" value="1"/>
</dbReference>
<dbReference type="PANTHER" id="PTHR37940">
    <property type="entry name" value="LYSINE--TRNA LIGASE"/>
    <property type="match status" value="1"/>
</dbReference>
<evidence type="ECO:0000313" key="13">
    <source>
        <dbReference type="Proteomes" id="UP000176902"/>
    </source>
</evidence>
<sequence length="525" mass="60069">MYWADKVVKDIIDSGKFKPFWVDDMKTPSGRIHVGSLRGVLVHEFIYKALLHKGEKATFTYVFEDHDPMDELPHYLPKEDWEKYLGQPLFTVPSPEGEGNYAEYFANEFKEVFNKIGAEPEILWVSDLYKSGKMNDGIKLCLDKVDVIRKIYEEMYKKKLPENWYPFKVVCPNCGKESTTNVNGWDGEKVKFECAVEGIEWTEGCGIKGEMSPFSGEGKYVGKLPWKVEWPVKWMAIGVTVEGAGKDHMSAGGSHDIAKLICERVLSYPVPYALSYEFFLLGGRKMSSSKGLGTSAKDIAEVLPAHILRFLFARTDYKQTIDFDPVGTMIIPDLFDEYDRCYKAYIDGSDEDLARTFEMSQIDNLPIREKIYLPRFRDIVNYIQMPNIDVHQKAEEMKGSKLNEVEIEIINERVAYAKIWLEKYAPDDFSMQMTKSLPEQAKNLTKEQKEFLSKAISLIEKEEDAEKLQLSLYNLTKELGINAKEAFSAIYISLIGKQFGPKAAHFLLSYPKSQVIERLKAASES</sequence>
<reference evidence="12 13" key="1">
    <citation type="journal article" date="2016" name="Nat. Commun.">
        <title>Thousands of microbial genomes shed light on interconnected biogeochemical processes in an aquifer system.</title>
        <authorList>
            <person name="Anantharaman K."/>
            <person name="Brown C.T."/>
            <person name="Hug L.A."/>
            <person name="Sharon I."/>
            <person name="Castelle C.J."/>
            <person name="Probst A.J."/>
            <person name="Thomas B.C."/>
            <person name="Singh A."/>
            <person name="Wilkins M.J."/>
            <person name="Karaoz U."/>
            <person name="Brodie E.L."/>
            <person name="Williams K.H."/>
            <person name="Hubbard S.S."/>
            <person name="Banfield J.F."/>
        </authorList>
    </citation>
    <scope>NUCLEOTIDE SEQUENCE [LARGE SCALE GENOMIC DNA]</scope>
</reference>
<evidence type="ECO:0000256" key="5">
    <source>
        <dbReference type="ARBA" id="ARBA00022741"/>
    </source>
</evidence>
<comment type="caution">
    <text evidence="12">The sequence shown here is derived from an EMBL/GenBank/DDBJ whole genome shotgun (WGS) entry which is preliminary data.</text>
</comment>
<dbReference type="Gene3D" id="1.10.10.770">
    <property type="match status" value="1"/>
</dbReference>
<evidence type="ECO:0000259" key="11">
    <source>
        <dbReference type="Pfam" id="PF19269"/>
    </source>
</evidence>
<dbReference type="STRING" id="1797768.A3C59_01070"/>
<dbReference type="NCBIfam" id="TIGR00467">
    <property type="entry name" value="lysS_arch"/>
    <property type="match status" value="1"/>
</dbReference>
<keyword evidence="8 10" id="KW-0030">Aminoacyl-tRNA synthetase</keyword>
<dbReference type="Gene3D" id="1.10.10.350">
    <property type="match status" value="1"/>
</dbReference>
<evidence type="ECO:0000256" key="4">
    <source>
        <dbReference type="ARBA" id="ARBA00022598"/>
    </source>
</evidence>
<dbReference type="InterPro" id="IPR042078">
    <property type="entry name" value="Lys-tRNA-ligase_SC_fold"/>
</dbReference>
<keyword evidence="5 10" id="KW-0547">Nucleotide-binding</keyword>
<dbReference type="EC" id="6.1.1.6" evidence="10"/>
<feature type="short sequence motif" description="'KMSKS' region" evidence="10">
    <location>
        <begin position="285"/>
        <end position="289"/>
    </location>
</feature>
<dbReference type="GO" id="GO:0000049">
    <property type="term" value="F:tRNA binding"/>
    <property type="evidence" value="ECO:0007669"/>
    <property type="project" value="InterPro"/>
</dbReference>
<keyword evidence="6 10" id="KW-0067">ATP-binding</keyword>
<dbReference type="EMBL" id="MFCV01000007">
    <property type="protein sequence ID" value="OGE33703.1"/>
    <property type="molecule type" value="Genomic_DNA"/>
</dbReference>
<dbReference type="GO" id="GO:0005737">
    <property type="term" value="C:cytoplasm"/>
    <property type="evidence" value="ECO:0007669"/>
    <property type="project" value="UniProtKB-SubCell"/>
</dbReference>
<dbReference type="HAMAP" id="MF_00177">
    <property type="entry name" value="Lys_tRNA_synth_class1"/>
    <property type="match status" value="1"/>
</dbReference>
<keyword evidence="7 10" id="KW-0648">Protein biosynthesis</keyword>
<evidence type="ECO:0000256" key="1">
    <source>
        <dbReference type="ARBA" id="ARBA00004496"/>
    </source>
</evidence>
<comment type="catalytic activity">
    <reaction evidence="9 10">
        <text>tRNA(Lys) + L-lysine + ATP = L-lysyl-tRNA(Lys) + AMP + diphosphate</text>
        <dbReference type="Rhea" id="RHEA:20792"/>
        <dbReference type="Rhea" id="RHEA-COMP:9696"/>
        <dbReference type="Rhea" id="RHEA-COMP:9697"/>
        <dbReference type="ChEBI" id="CHEBI:30616"/>
        <dbReference type="ChEBI" id="CHEBI:32551"/>
        <dbReference type="ChEBI" id="CHEBI:33019"/>
        <dbReference type="ChEBI" id="CHEBI:78442"/>
        <dbReference type="ChEBI" id="CHEBI:78529"/>
        <dbReference type="ChEBI" id="CHEBI:456215"/>
        <dbReference type="EC" id="6.1.1.6"/>
    </reaction>
</comment>
<evidence type="ECO:0000256" key="3">
    <source>
        <dbReference type="ARBA" id="ARBA00022490"/>
    </source>
</evidence>
<dbReference type="InterPro" id="IPR008925">
    <property type="entry name" value="aa_tRNA-synth_I_cd-bd_sf"/>
</dbReference>
<dbReference type="GO" id="GO:0006430">
    <property type="term" value="P:lysyl-tRNA aminoacylation"/>
    <property type="evidence" value="ECO:0007669"/>
    <property type="project" value="UniProtKB-UniRule"/>
</dbReference>
<dbReference type="InterPro" id="IPR020751">
    <property type="entry name" value="aa-tRNA-synth_I_codon-bd_sub2"/>
</dbReference>
<dbReference type="GO" id="GO:0004824">
    <property type="term" value="F:lysine-tRNA ligase activity"/>
    <property type="evidence" value="ECO:0007669"/>
    <property type="project" value="UniProtKB-UniRule"/>
</dbReference>
<comment type="caution">
    <text evidence="10">Lacks conserved residue(s) required for the propagation of feature annotation.</text>
</comment>
<dbReference type="Gene3D" id="6.10.20.10">
    <property type="entry name" value="Lysine tRNA ligase, stem contact fold domain"/>
    <property type="match status" value="1"/>
</dbReference>
<dbReference type="Pfam" id="PF01921">
    <property type="entry name" value="tRNA-synt_1f"/>
    <property type="match status" value="1"/>
</dbReference>
<dbReference type="PANTHER" id="PTHR37940:SF1">
    <property type="entry name" value="LYSINE--TRNA LIGASE"/>
    <property type="match status" value="1"/>
</dbReference>
<feature type="short sequence motif" description="'HIGH' region" evidence="10">
    <location>
        <begin position="28"/>
        <end position="36"/>
    </location>
</feature>
<evidence type="ECO:0000256" key="10">
    <source>
        <dbReference type="HAMAP-Rule" id="MF_00177"/>
    </source>
</evidence>
<evidence type="ECO:0000313" key="12">
    <source>
        <dbReference type="EMBL" id="OGE33703.1"/>
    </source>
</evidence>
<dbReference type="Pfam" id="PF19269">
    <property type="entry name" value="Anticodon_2"/>
    <property type="match status" value="1"/>
</dbReference>
<protein>
    <recommendedName>
        <fullName evidence="10">Lysine--tRNA ligase</fullName>
        <ecNumber evidence="10">6.1.1.6</ecNumber>
    </recommendedName>
    <alternativeName>
        <fullName evidence="10">Lysyl-tRNA synthetase</fullName>
        <shortName evidence="10">LysRS</shortName>
    </alternativeName>
</protein>
<dbReference type="InterPro" id="IPR045462">
    <property type="entry name" value="aa-tRNA-synth_I_cd-bd"/>
</dbReference>
<comment type="similarity">
    <text evidence="2 10">Belongs to the class-I aminoacyl-tRNA synthetase family.</text>
</comment>
<keyword evidence="3 10" id="KW-0963">Cytoplasm</keyword>
<dbReference type="InterPro" id="IPR002904">
    <property type="entry name" value="Lys-tRNA-ligase"/>
</dbReference>
<dbReference type="Proteomes" id="UP000176902">
    <property type="component" value="Unassembled WGS sequence"/>
</dbReference>
<dbReference type="InterPro" id="IPR014729">
    <property type="entry name" value="Rossmann-like_a/b/a_fold"/>
</dbReference>
<evidence type="ECO:0000256" key="7">
    <source>
        <dbReference type="ARBA" id="ARBA00022917"/>
    </source>
</evidence>
<gene>
    <name evidence="10" type="primary">lysS</name>
    <name evidence="12" type="ORF">A3C59_01070</name>
</gene>
<dbReference type="Gene3D" id="3.40.50.620">
    <property type="entry name" value="HUPs"/>
    <property type="match status" value="2"/>
</dbReference>
<dbReference type="SUPFAM" id="SSF48163">
    <property type="entry name" value="An anticodon-binding domain of class I aminoacyl-tRNA synthetases"/>
    <property type="match status" value="1"/>
</dbReference>
<evidence type="ECO:0000256" key="6">
    <source>
        <dbReference type="ARBA" id="ARBA00022840"/>
    </source>
</evidence>
<proteinExistence type="inferred from homology"/>
<dbReference type="GO" id="GO:0005524">
    <property type="term" value="F:ATP binding"/>
    <property type="evidence" value="ECO:0007669"/>
    <property type="project" value="UniProtKB-UniRule"/>
</dbReference>
<name>A0A1F5JYM4_9BACT</name>
<evidence type="ECO:0000256" key="2">
    <source>
        <dbReference type="ARBA" id="ARBA00005594"/>
    </source>
</evidence>
<evidence type="ECO:0000256" key="9">
    <source>
        <dbReference type="ARBA" id="ARBA00048573"/>
    </source>
</evidence>
<evidence type="ECO:0000256" key="8">
    <source>
        <dbReference type="ARBA" id="ARBA00023146"/>
    </source>
</evidence>
<keyword evidence="4 10" id="KW-0436">Ligase</keyword>
<dbReference type="AlphaFoldDB" id="A0A1F5JYM4"/>
<comment type="subcellular location">
    <subcellularLocation>
        <location evidence="1 10">Cytoplasm</location>
    </subcellularLocation>
</comment>
<feature type="domain" description="Aminoacyl-tRNA synthetase class I anticodon-binding" evidence="11">
    <location>
        <begin position="433"/>
        <end position="522"/>
    </location>
</feature>
<organism evidence="12 13">
    <name type="scientific">Candidatus Daviesbacteria bacterium RIFCSPHIGHO2_02_FULL_36_13</name>
    <dbReference type="NCBI Taxonomy" id="1797768"/>
    <lineage>
        <taxon>Bacteria</taxon>
        <taxon>Candidatus Daviesiibacteriota</taxon>
    </lineage>
</organism>
<accession>A0A1F5JYM4</accession>